<name>A0AAJ8BRR0_ASPNG</name>
<reference evidence="1" key="1">
    <citation type="submission" date="2025-02" db="EMBL/GenBank/DDBJ databases">
        <authorList>
            <consortium name="NCBI Genome Project"/>
        </authorList>
    </citation>
    <scope>NUCLEOTIDE SEQUENCE</scope>
</reference>
<proteinExistence type="predicted"/>
<sequence>MRAVLGTTQIPGSVSVLRSDERCCNDFEWRVCEDVEGHAFGGSRWRAGPVGGICWMQLAVCSNIDGIGLGRFLLHDDSDVEYRCRLARDSIIVGRCYPVIQPWRAHGSCVATTTLLAFPCLVWLASCVDRRCVVEQFILGTGSWCAIGH</sequence>
<protein>
    <submittedName>
        <fullName evidence="1">Uncharacterized protein</fullName>
    </submittedName>
</protein>
<dbReference type="KEGG" id="ang:An12g00270"/>
<accession>A0AAJ8BRR0</accession>
<gene>
    <name evidence="1" type="ORF">An12g00270</name>
</gene>
<organism evidence="1">
    <name type="scientific">Aspergillus niger</name>
    <dbReference type="NCBI Taxonomy" id="5061"/>
    <lineage>
        <taxon>Eukaryota</taxon>
        <taxon>Fungi</taxon>
        <taxon>Dikarya</taxon>
        <taxon>Ascomycota</taxon>
        <taxon>Pezizomycotina</taxon>
        <taxon>Eurotiomycetes</taxon>
        <taxon>Eurotiomycetidae</taxon>
        <taxon>Eurotiales</taxon>
        <taxon>Aspergillaceae</taxon>
        <taxon>Aspergillus</taxon>
        <taxon>Aspergillus subgen. Circumdati</taxon>
    </lineage>
</organism>
<reference evidence="1" key="2">
    <citation type="submission" date="2025-08" db="UniProtKB">
        <authorList>
            <consortium name="RefSeq"/>
        </authorList>
    </citation>
    <scope>IDENTIFICATION</scope>
</reference>
<dbReference type="RefSeq" id="XP_059601738.1">
    <property type="nucleotide sequence ID" value="XM_059750619.1"/>
</dbReference>
<dbReference type="GeneID" id="84592446"/>
<dbReference type="VEuPathDB" id="FungiDB:An12g00270"/>
<dbReference type="AlphaFoldDB" id="A0AAJ8BRR0"/>
<evidence type="ECO:0000313" key="1">
    <source>
        <dbReference type="RefSeq" id="XP_059601738.1"/>
    </source>
</evidence>